<feature type="transmembrane region" description="Helical" evidence="6">
    <location>
        <begin position="175"/>
        <end position="196"/>
    </location>
</feature>
<dbReference type="Proteomes" id="UP000321907">
    <property type="component" value="Unassembled WGS sequence"/>
</dbReference>
<evidence type="ECO:0000256" key="2">
    <source>
        <dbReference type="ARBA" id="ARBA00022475"/>
    </source>
</evidence>
<dbReference type="GO" id="GO:0005886">
    <property type="term" value="C:plasma membrane"/>
    <property type="evidence" value="ECO:0007669"/>
    <property type="project" value="UniProtKB-SubCell"/>
</dbReference>
<keyword evidence="4 6" id="KW-1133">Transmembrane helix</keyword>
<reference evidence="7 8" key="1">
    <citation type="submission" date="2019-08" db="EMBL/GenBank/DDBJ databases">
        <title>Lewinella sp. strain SSH13 Genome sequencing and assembly.</title>
        <authorList>
            <person name="Kim I."/>
        </authorList>
    </citation>
    <scope>NUCLEOTIDE SEQUENCE [LARGE SCALE GENOMIC DNA]</scope>
    <source>
        <strain evidence="7 8">SSH13</strain>
    </source>
</reference>
<evidence type="ECO:0000313" key="7">
    <source>
        <dbReference type="EMBL" id="TXF85977.1"/>
    </source>
</evidence>
<feature type="transmembrane region" description="Helical" evidence="6">
    <location>
        <begin position="382"/>
        <end position="404"/>
    </location>
</feature>
<sequence length="417" mass="46618">MMSASLNKKLPLLLEQCLFSGTGFVVNIALAKSMGLELYGVYASLIIISYLLLSISQALVIQPMQIHVGKTTDDSSYRIVLIFLQCFLILVYFTFFFGAYLANTSLLAIGQEDLLPFLLYLAFFLGYDFYRKYFLATAQLITALIIAAAFALSTIGLLAFHLLSTASTDLNTYLYLLAAGQLPSIIIATVVYWRSVALPDLQAIKRYFKIHIIDGQWLLYAAITQWFSGNLYVMASGLLIGLEALGALRFVQSLFGLVNILLQTIENYVLPQLSKAYQVSLQHCYRAFQSALGVYQMIILAGLGVLFLFAGQVLRFAGSAEFVPYAYVLRGMVVLYAIIILAYPVRLLIRVTELNRSYFVAYLISFAFSLISYQFLLTHFGVTGAVIGLIGNQLILQATWLIVLKKNQFNVWKLYIS</sequence>
<dbReference type="RefSeq" id="WP_147932585.1">
    <property type="nucleotide sequence ID" value="NZ_VOXD01000043.1"/>
</dbReference>
<comment type="caution">
    <text evidence="7">The sequence shown here is derived from an EMBL/GenBank/DDBJ whole genome shotgun (WGS) entry which is preliminary data.</text>
</comment>
<feature type="transmembrane region" description="Helical" evidence="6">
    <location>
        <begin position="114"/>
        <end position="130"/>
    </location>
</feature>
<evidence type="ECO:0000256" key="6">
    <source>
        <dbReference type="SAM" id="Phobius"/>
    </source>
</evidence>
<evidence type="ECO:0000256" key="4">
    <source>
        <dbReference type="ARBA" id="ARBA00022989"/>
    </source>
</evidence>
<gene>
    <name evidence="7" type="ORF">FUA23_20160</name>
</gene>
<dbReference type="AlphaFoldDB" id="A0A5C7FF84"/>
<comment type="subcellular location">
    <subcellularLocation>
        <location evidence="1">Cell membrane</location>
        <topology evidence="1">Multi-pass membrane protein</topology>
    </subcellularLocation>
</comment>
<organism evidence="7 8">
    <name type="scientific">Neolewinella aurantiaca</name>
    <dbReference type="NCBI Taxonomy" id="2602767"/>
    <lineage>
        <taxon>Bacteria</taxon>
        <taxon>Pseudomonadati</taxon>
        <taxon>Bacteroidota</taxon>
        <taxon>Saprospiria</taxon>
        <taxon>Saprospirales</taxon>
        <taxon>Lewinellaceae</taxon>
        <taxon>Neolewinella</taxon>
    </lineage>
</organism>
<accession>A0A5C7FF84</accession>
<feature type="transmembrane region" description="Helical" evidence="6">
    <location>
        <begin position="80"/>
        <end position="102"/>
    </location>
</feature>
<name>A0A5C7FF84_9BACT</name>
<feature type="transmembrane region" description="Helical" evidence="6">
    <location>
        <begin position="357"/>
        <end position="376"/>
    </location>
</feature>
<evidence type="ECO:0008006" key="9">
    <source>
        <dbReference type="Google" id="ProtNLM"/>
    </source>
</evidence>
<feature type="transmembrane region" description="Helical" evidence="6">
    <location>
        <begin position="322"/>
        <end position="345"/>
    </location>
</feature>
<evidence type="ECO:0000256" key="5">
    <source>
        <dbReference type="ARBA" id="ARBA00023136"/>
    </source>
</evidence>
<protein>
    <recommendedName>
        <fullName evidence="9">O-antigen/teichoic acid export membrane protein</fullName>
    </recommendedName>
</protein>
<feature type="transmembrane region" description="Helical" evidence="6">
    <location>
        <begin position="247"/>
        <end position="270"/>
    </location>
</feature>
<keyword evidence="8" id="KW-1185">Reference proteome</keyword>
<evidence type="ECO:0000256" key="1">
    <source>
        <dbReference type="ARBA" id="ARBA00004651"/>
    </source>
</evidence>
<feature type="transmembrane region" description="Helical" evidence="6">
    <location>
        <begin position="142"/>
        <end position="163"/>
    </location>
</feature>
<dbReference type="EMBL" id="VOXD01000043">
    <property type="protein sequence ID" value="TXF85977.1"/>
    <property type="molecule type" value="Genomic_DNA"/>
</dbReference>
<feature type="transmembrane region" description="Helical" evidence="6">
    <location>
        <begin position="217"/>
        <end position="241"/>
    </location>
</feature>
<feature type="transmembrane region" description="Helical" evidence="6">
    <location>
        <begin position="41"/>
        <end position="60"/>
    </location>
</feature>
<evidence type="ECO:0000313" key="8">
    <source>
        <dbReference type="Proteomes" id="UP000321907"/>
    </source>
</evidence>
<proteinExistence type="predicted"/>
<keyword evidence="3 6" id="KW-0812">Transmembrane</keyword>
<dbReference type="PANTHER" id="PTHR30250:SF11">
    <property type="entry name" value="O-ANTIGEN TRANSPORTER-RELATED"/>
    <property type="match status" value="1"/>
</dbReference>
<keyword evidence="5 6" id="KW-0472">Membrane</keyword>
<keyword evidence="2" id="KW-1003">Cell membrane</keyword>
<dbReference type="PANTHER" id="PTHR30250">
    <property type="entry name" value="PST FAMILY PREDICTED COLANIC ACID TRANSPORTER"/>
    <property type="match status" value="1"/>
</dbReference>
<dbReference type="OrthoDB" id="582032at2"/>
<feature type="transmembrane region" description="Helical" evidence="6">
    <location>
        <begin position="291"/>
        <end position="310"/>
    </location>
</feature>
<dbReference type="InterPro" id="IPR050833">
    <property type="entry name" value="Poly_Biosynth_Transport"/>
</dbReference>
<evidence type="ECO:0000256" key="3">
    <source>
        <dbReference type="ARBA" id="ARBA00022692"/>
    </source>
</evidence>